<keyword evidence="2 6" id="KW-0396">Initiation factor</keyword>
<dbReference type="Pfam" id="PF01652">
    <property type="entry name" value="IF4E"/>
    <property type="match status" value="1"/>
</dbReference>
<dbReference type="EMBL" id="QQZK01000023">
    <property type="protein sequence ID" value="KAF5103332.1"/>
    <property type="molecule type" value="Genomic_DNA"/>
</dbReference>
<dbReference type="InterPro" id="IPR001040">
    <property type="entry name" value="TIF_eIF_4E"/>
</dbReference>
<evidence type="ECO:0000313" key="9">
    <source>
        <dbReference type="Proteomes" id="UP000242525"/>
    </source>
</evidence>
<dbReference type="OrthoDB" id="590761at2759"/>
<dbReference type="Gene3D" id="3.30.760.10">
    <property type="entry name" value="RNA Cap, Translation Initiation Factor Eif4e"/>
    <property type="match status" value="1"/>
</dbReference>
<evidence type="ECO:0000256" key="1">
    <source>
        <dbReference type="ARBA" id="ARBA00009860"/>
    </source>
</evidence>
<comment type="similarity">
    <text evidence="1 6">Belongs to the eukaryotic initiation factor 4E family.</text>
</comment>
<reference evidence="8" key="2">
    <citation type="journal article" date="2020" name="Front. Microbiol.">
        <title>Phenotypic and Genetic Characterization of the Cheese Ripening Yeast Geotrichum candidum.</title>
        <authorList>
            <person name="Perkins V."/>
            <person name="Vignola S."/>
            <person name="Lessard M.H."/>
            <person name="Plante P.L."/>
            <person name="Corbeil J."/>
            <person name="Dugat-Bony E."/>
            <person name="Frenette M."/>
            <person name="Labrie S."/>
        </authorList>
    </citation>
    <scope>NUCLEOTIDE SEQUENCE</scope>
    <source>
        <strain evidence="8">LMA-70</strain>
    </source>
</reference>
<protein>
    <submittedName>
        <fullName evidence="7">Similar to Saccharomyces cerevisiae YOL139C CDC33 Cytoplasmic mRNA cap binding protein and translation initiation factor eIF4E</fullName>
    </submittedName>
</protein>
<sequence length="218" mass="24763">MSAEEQVAQQVSDLKIADKEEVSPTVFKSTEDFSVIHPLTDSWTLWYIKPPSGSKEDWKDLLTEVVTVSSVEEFWGAYNNLPKVSELPLRSDYALFKSNVRPEWEDVKNASGGKWVYQFRDNKAPIDDIWLNVLLGVIGGTMDTTQDPSVAREDQEINGVFVNVRRAGIRFNIWTKSKDLEKLRPIGLRFKELIKVKATDEVEFSGHSDGKSKNKIVV</sequence>
<dbReference type="PANTHER" id="PTHR11960">
    <property type="entry name" value="EUKARYOTIC TRANSLATION INITIATION FACTOR 4E RELATED"/>
    <property type="match status" value="1"/>
</dbReference>
<accession>A0A0J9X6E0</accession>
<proteinExistence type="inferred from homology"/>
<dbReference type="Proteomes" id="UP000750522">
    <property type="component" value="Unassembled WGS sequence"/>
</dbReference>
<dbReference type="InterPro" id="IPR023398">
    <property type="entry name" value="TIF_eIF4e-like"/>
</dbReference>
<evidence type="ECO:0000313" key="7">
    <source>
        <dbReference type="EMBL" id="CDO52684.1"/>
    </source>
</evidence>
<gene>
    <name evidence="7" type="ORF">BN980_GECA03s06049g</name>
    <name evidence="8" type="ORF">DV451_001505</name>
</gene>
<dbReference type="STRING" id="1173061.A0A0J9X6E0"/>
<dbReference type="AlphaFoldDB" id="A0A0J9X6E0"/>
<name>A0A0J9X6E0_GEOCN</name>
<evidence type="ECO:0000256" key="2">
    <source>
        <dbReference type="ARBA" id="ARBA00022540"/>
    </source>
</evidence>
<keyword evidence="4 6" id="KW-0694">RNA-binding</keyword>
<dbReference type="GO" id="GO:0003743">
    <property type="term" value="F:translation initiation factor activity"/>
    <property type="evidence" value="ECO:0007669"/>
    <property type="project" value="UniProtKB-KW"/>
</dbReference>
<dbReference type="InterPro" id="IPR019770">
    <property type="entry name" value="TIF_eIF_4E_CS"/>
</dbReference>
<dbReference type="GO" id="GO:0016281">
    <property type="term" value="C:eukaryotic translation initiation factor 4F complex"/>
    <property type="evidence" value="ECO:0007669"/>
    <property type="project" value="TreeGrafter"/>
</dbReference>
<keyword evidence="9" id="KW-1185">Reference proteome</keyword>
<evidence type="ECO:0000256" key="3">
    <source>
        <dbReference type="ARBA" id="ARBA00022845"/>
    </source>
</evidence>
<reference evidence="7 9" key="1">
    <citation type="submission" date="2014-03" db="EMBL/GenBank/DDBJ databases">
        <authorList>
            <person name="Casaregola S."/>
        </authorList>
    </citation>
    <scope>NUCLEOTIDE SEQUENCE [LARGE SCALE GENOMIC DNA]</scope>
    <source>
        <strain evidence="7 9">CLIB 918</strain>
    </source>
</reference>
<dbReference type="Proteomes" id="UP000242525">
    <property type="component" value="Unassembled WGS sequence"/>
</dbReference>
<organism evidence="7 9">
    <name type="scientific">Geotrichum candidum</name>
    <name type="common">Oospora lactis</name>
    <name type="synonym">Dipodascus geotrichum</name>
    <dbReference type="NCBI Taxonomy" id="1173061"/>
    <lineage>
        <taxon>Eukaryota</taxon>
        <taxon>Fungi</taxon>
        <taxon>Dikarya</taxon>
        <taxon>Ascomycota</taxon>
        <taxon>Saccharomycotina</taxon>
        <taxon>Dipodascomycetes</taxon>
        <taxon>Dipodascales</taxon>
        <taxon>Dipodascaceae</taxon>
        <taxon>Geotrichum</taxon>
    </lineage>
</organism>
<dbReference type="EMBL" id="CCBN010000003">
    <property type="protein sequence ID" value="CDO52684.1"/>
    <property type="molecule type" value="Genomic_DNA"/>
</dbReference>
<keyword evidence="5 6" id="KW-0648">Protein biosynthesis</keyword>
<evidence type="ECO:0000256" key="6">
    <source>
        <dbReference type="RuleBase" id="RU004374"/>
    </source>
</evidence>
<keyword evidence="3" id="KW-0810">Translation regulation</keyword>
<dbReference type="SUPFAM" id="SSF55418">
    <property type="entry name" value="eIF4e-like"/>
    <property type="match status" value="1"/>
</dbReference>
<evidence type="ECO:0000256" key="4">
    <source>
        <dbReference type="ARBA" id="ARBA00022884"/>
    </source>
</evidence>
<evidence type="ECO:0000256" key="5">
    <source>
        <dbReference type="ARBA" id="ARBA00022917"/>
    </source>
</evidence>
<dbReference type="PANTHER" id="PTHR11960:SF8">
    <property type="entry name" value="EUKARYOTIC TRANSLATION INITIATION FACTOR 4E1-RELATED"/>
    <property type="match status" value="1"/>
</dbReference>
<reference evidence="8" key="3">
    <citation type="submission" date="2020-01" db="EMBL/GenBank/DDBJ databases">
        <authorList>
            <person name="Perkins V."/>
            <person name="Lessard M.-H."/>
            <person name="Dugat-Bony E."/>
            <person name="Frenette M."/>
            <person name="Labrie S."/>
        </authorList>
    </citation>
    <scope>NUCLEOTIDE SEQUENCE</scope>
    <source>
        <strain evidence="8">LMA-70</strain>
    </source>
</reference>
<comment type="caution">
    <text evidence="7">The sequence shown here is derived from an EMBL/GenBank/DDBJ whole genome shotgun (WGS) entry which is preliminary data.</text>
</comment>
<evidence type="ECO:0000313" key="8">
    <source>
        <dbReference type="EMBL" id="KAF5103332.1"/>
    </source>
</evidence>
<dbReference type="GO" id="GO:0000340">
    <property type="term" value="F:RNA 7-methylguanosine cap binding"/>
    <property type="evidence" value="ECO:0007669"/>
    <property type="project" value="TreeGrafter"/>
</dbReference>
<dbReference type="GO" id="GO:0006417">
    <property type="term" value="P:regulation of translation"/>
    <property type="evidence" value="ECO:0007669"/>
    <property type="project" value="UniProtKB-KW"/>
</dbReference>
<dbReference type="PROSITE" id="PS00813">
    <property type="entry name" value="IF4E"/>
    <property type="match status" value="1"/>
</dbReference>